<reference evidence="4 5" key="1">
    <citation type="submission" date="2024-07" db="EMBL/GenBank/DDBJ databases">
        <title>Draft Genome Sequence of Ferrimicrobium acidiphilum Strain YE2023, Isolated from a Pulp of Bioleach Reactor.</title>
        <authorList>
            <person name="Elkina Y.A."/>
            <person name="Bulaeva A.G."/>
            <person name="Beletsky A.V."/>
            <person name="Mardanov A.V."/>
        </authorList>
    </citation>
    <scope>NUCLEOTIDE SEQUENCE [LARGE SCALE GENOMIC DNA]</scope>
    <source>
        <strain evidence="4 5">YE2023</strain>
    </source>
</reference>
<organism evidence="4 5">
    <name type="scientific">Ferrimicrobium acidiphilum</name>
    <dbReference type="NCBI Taxonomy" id="121039"/>
    <lineage>
        <taxon>Bacteria</taxon>
        <taxon>Bacillati</taxon>
        <taxon>Actinomycetota</taxon>
        <taxon>Acidimicrobiia</taxon>
        <taxon>Acidimicrobiales</taxon>
        <taxon>Acidimicrobiaceae</taxon>
        <taxon>Ferrimicrobium</taxon>
    </lineage>
</organism>
<evidence type="ECO:0000256" key="1">
    <source>
        <dbReference type="ARBA" id="ARBA00007362"/>
    </source>
</evidence>
<name>A0ABV3Y1Y0_9ACTN</name>
<feature type="domain" description="EamA" evidence="3">
    <location>
        <begin position="7"/>
        <end position="134"/>
    </location>
</feature>
<keyword evidence="2" id="KW-0472">Membrane</keyword>
<evidence type="ECO:0000259" key="3">
    <source>
        <dbReference type="Pfam" id="PF00892"/>
    </source>
</evidence>
<dbReference type="InterPro" id="IPR037185">
    <property type="entry name" value="EmrE-like"/>
</dbReference>
<gene>
    <name evidence="4" type="ORF">AB6A68_03840</name>
</gene>
<keyword evidence="5" id="KW-1185">Reference proteome</keyword>
<feature type="transmembrane region" description="Helical" evidence="2">
    <location>
        <begin position="116"/>
        <end position="134"/>
    </location>
</feature>
<dbReference type="RefSeq" id="WP_298384217.1">
    <property type="nucleotide sequence ID" value="NZ_JBFSHR010000008.1"/>
</dbReference>
<evidence type="ECO:0000313" key="5">
    <source>
        <dbReference type="Proteomes" id="UP001560267"/>
    </source>
</evidence>
<feature type="transmembrane region" description="Helical" evidence="2">
    <location>
        <begin position="6"/>
        <end position="25"/>
    </location>
</feature>
<protein>
    <submittedName>
        <fullName evidence="4">EamA family transporter</fullName>
    </submittedName>
</protein>
<dbReference type="Pfam" id="PF00892">
    <property type="entry name" value="EamA"/>
    <property type="match status" value="1"/>
</dbReference>
<sequence>MSRVELSAIALALGAAVAWGTWGFLSDRAALRTAPLTLWVTVVLVEAIAVAPVALVIRPAFSWLAIAAGLAGAIGYALFFLALRRGSNAAPLIAITALYPAITLVLQLWATKTQIQSRQVIGLALAIIAIACIAL</sequence>
<feature type="transmembrane region" description="Helical" evidence="2">
    <location>
        <begin position="90"/>
        <end position="110"/>
    </location>
</feature>
<keyword evidence="2" id="KW-1133">Transmembrane helix</keyword>
<keyword evidence="2" id="KW-0812">Transmembrane</keyword>
<feature type="transmembrane region" description="Helical" evidence="2">
    <location>
        <begin position="37"/>
        <end position="57"/>
    </location>
</feature>
<comment type="similarity">
    <text evidence="1">Belongs to the EamA transporter family.</text>
</comment>
<proteinExistence type="inferred from homology"/>
<dbReference type="EMBL" id="JBFSHR010000008">
    <property type="protein sequence ID" value="MEX6428966.1"/>
    <property type="molecule type" value="Genomic_DNA"/>
</dbReference>
<evidence type="ECO:0000256" key="2">
    <source>
        <dbReference type="SAM" id="Phobius"/>
    </source>
</evidence>
<accession>A0ABV3Y1Y0</accession>
<evidence type="ECO:0000313" key="4">
    <source>
        <dbReference type="EMBL" id="MEX6428966.1"/>
    </source>
</evidence>
<dbReference type="InterPro" id="IPR000620">
    <property type="entry name" value="EamA_dom"/>
</dbReference>
<feature type="transmembrane region" description="Helical" evidence="2">
    <location>
        <begin position="63"/>
        <end position="83"/>
    </location>
</feature>
<comment type="caution">
    <text evidence="4">The sequence shown here is derived from an EMBL/GenBank/DDBJ whole genome shotgun (WGS) entry which is preliminary data.</text>
</comment>
<dbReference type="SUPFAM" id="SSF103481">
    <property type="entry name" value="Multidrug resistance efflux transporter EmrE"/>
    <property type="match status" value="1"/>
</dbReference>
<dbReference type="Proteomes" id="UP001560267">
    <property type="component" value="Unassembled WGS sequence"/>
</dbReference>